<organism evidence="2">
    <name type="scientific">Streptomyces sp. NBC_00093</name>
    <dbReference type="NCBI Taxonomy" id="2975649"/>
    <lineage>
        <taxon>Bacteria</taxon>
        <taxon>Bacillati</taxon>
        <taxon>Actinomycetota</taxon>
        <taxon>Actinomycetes</taxon>
        <taxon>Kitasatosporales</taxon>
        <taxon>Streptomycetaceae</taxon>
        <taxon>Streptomyces</taxon>
    </lineage>
</organism>
<evidence type="ECO:0000313" key="2">
    <source>
        <dbReference type="EMBL" id="WTT23015.1"/>
    </source>
</evidence>
<sequence>MSLSIGLVVHASRRGVFEEAVEPLSGISLRWVTYGHEHEIRPRVQSLADGHALDGLLVGAVPYRACRDVLSPGLPVAVTRSSALDLALALSQAQARGWQPVPVSIDTFDQEVVSEVAEALHIDRTRVACLPYADDQTVEEICAFHQRSLRQGGGYVITARTAVLRQLRGSLRVLNGSPVPSSIRAELHELVLRIRSEQAGAAGFAAGVFCVNRHGGPGDLERARMGLLQLLRATPELSDAWIENRGRRGVVVLGRRTVFERLSRNWLIVPVLEQAQESLGVGVAAGFGVGPSARSSVILAERAAARAESENRPCGYLMEDSGLVIGPLGPGGPPQPRSTQEQGDRMRSLARTVGLSPATLSRLAAIERDLAGRTVTPSELADAMAVTDPSGRRLVRKLHAHGLVTAEGLTQTHRKGRPTGLYRLAIAAALTGGPADTHPLPTDTRSLTTDTRSLTTVPATA</sequence>
<accession>A0AAU2AES1</accession>
<dbReference type="Gene3D" id="1.10.10.10">
    <property type="entry name" value="Winged helix-like DNA-binding domain superfamily/Winged helix DNA-binding domain"/>
    <property type="match status" value="1"/>
</dbReference>
<gene>
    <name evidence="2" type="ORF">OHA22_49405</name>
</gene>
<dbReference type="InterPro" id="IPR036388">
    <property type="entry name" value="WH-like_DNA-bd_sf"/>
</dbReference>
<dbReference type="EMBL" id="CP108222">
    <property type="protein sequence ID" value="WTT23015.1"/>
    <property type="molecule type" value="Genomic_DNA"/>
</dbReference>
<evidence type="ECO:0000256" key="1">
    <source>
        <dbReference type="SAM" id="MobiDB-lite"/>
    </source>
</evidence>
<protein>
    <submittedName>
        <fullName evidence="2">MarR family transcriptional regulator</fullName>
    </submittedName>
</protein>
<name>A0AAU2AES1_9ACTN</name>
<proteinExistence type="predicted"/>
<dbReference type="AlphaFoldDB" id="A0AAU2AES1"/>
<feature type="region of interest" description="Disordered" evidence="1">
    <location>
        <begin position="432"/>
        <end position="461"/>
    </location>
</feature>
<feature type="compositionally biased region" description="Low complexity" evidence="1">
    <location>
        <begin position="442"/>
        <end position="461"/>
    </location>
</feature>
<dbReference type="SUPFAM" id="SSF46785">
    <property type="entry name" value="Winged helix' DNA-binding domain"/>
    <property type="match status" value="1"/>
</dbReference>
<reference evidence="2" key="1">
    <citation type="submission" date="2022-10" db="EMBL/GenBank/DDBJ databases">
        <title>The complete genomes of actinobacterial strains from the NBC collection.</title>
        <authorList>
            <person name="Joergensen T.S."/>
            <person name="Alvarez Arevalo M."/>
            <person name="Sterndorff E.B."/>
            <person name="Faurdal D."/>
            <person name="Vuksanovic O."/>
            <person name="Mourched A.-S."/>
            <person name="Charusanti P."/>
            <person name="Shaw S."/>
            <person name="Blin K."/>
            <person name="Weber T."/>
        </authorList>
    </citation>
    <scope>NUCLEOTIDE SEQUENCE</scope>
    <source>
        <strain evidence="2">NBC_00093</strain>
    </source>
</reference>
<dbReference type="InterPro" id="IPR036390">
    <property type="entry name" value="WH_DNA-bd_sf"/>
</dbReference>